<evidence type="ECO:0008006" key="3">
    <source>
        <dbReference type="Google" id="ProtNLM"/>
    </source>
</evidence>
<name>A0A074LJN8_9BACL</name>
<dbReference type="Gene3D" id="1.50.10.10">
    <property type="match status" value="1"/>
</dbReference>
<dbReference type="STRING" id="1157490.EL26_21410"/>
<gene>
    <name evidence="1" type="ORF">EL26_21410</name>
</gene>
<comment type="caution">
    <text evidence="1">The sequence shown here is derived from an EMBL/GenBank/DDBJ whole genome shotgun (WGS) entry which is preliminary data.</text>
</comment>
<dbReference type="GO" id="GO:0005975">
    <property type="term" value="P:carbohydrate metabolic process"/>
    <property type="evidence" value="ECO:0007669"/>
    <property type="project" value="InterPro"/>
</dbReference>
<reference evidence="1 2" key="1">
    <citation type="journal article" date="2013" name="Int. J. Syst. Evol. Microbiol.">
        <title>Tumebacillus flagellatus sp. nov., an alpha-amylase/pullulanase-producing bacterium isolated from cassava wastewater.</title>
        <authorList>
            <person name="Wang Q."/>
            <person name="Xie N."/>
            <person name="Qin Y."/>
            <person name="Shen N."/>
            <person name="Zhu J."/>
            <person name="Mi H."/>
            <person name="Huang R."/>
        </authorList>
    </citation>
    <scope>NUCLEOTIDE SEQUENCE [LARGE SCALE GENOMIC DNA]</scope>
    <source>
        <strain evidence="1 2">GST4</strain>
    </source>
</reference>
<evidence type="ECO:0000313" key="2">
    <source>
        <dbReference type="Proteomes" id="UP000027931"/>
    </source>
</evidence>
<dbReference type="InterPro" id="IPR012341">
    <property type="entry name" value="6hp_glycosidase-like_sf"/>
</dbReference>
<protein>
    <recommendedName>
        <fullName evidence="3">Glycosyl hydrolase</fullName>
    </recommendedName>
</protein>
<dbReference type="eggNOG" id="COG3405">
    <property type="taxonomic scope" value="Bacteria"/>
</dbReference>
<proteinExistence type="predicted"/>
<dbReference type="EMBL" id="JMIR01000040">
    <property type="protein sequence ID" value="KEO81314.1"/>
    <property type="molecule type" value="Genomic_DNA"/>
</dbReference>
<sequence length="396" mass="43643">MPRRKSRTSRIVASGLLLVIAAGAWYGVQEYRQAHSPVTLPELASYTSASEKQLYRFLTAYMTDEQGGVCTNLMPTTAGAVTKHDLARGHAVLSESVGLLMEYAVRAQSRELFEIEVRVLEKRFLTGDYFVRWLVPPLDGNDAQPSPSTVNSSIDDLRLVKGLLAGADQFHDEHARRLGEHIAKSLLTYNAESGYLRDYADVLTGTKAKQVSIRYLNVGVLAKLHDTDPAYAKVYQQSRALLQKAQQPSGLYATAWVPEEGVFFQEEGEVAVDPSMAEQLVAALYAQEANLPTDAMTALLEKTLQTRHRLPAAVDRNGQATSDVESPAVYALAAVYLHRASAEEAAQQCLTRLQEMQVKNGERYAGGYVDLRTLEAFSFDQLEALLALREAGDRTS</sequence>
<accession>A0A074LJN8</accession>
<dbReference type="SUPFAM" id="SSF48208">
    <property type="entry name" value="Six-hairpin glycosidases"/>
    <property type="match status" value="1"/>
</dbReference>
<dbReference type="Proteomes" id="UP000027931">
    <property type="component" value="Unassembled WGS sequence"/>
</dbReference>
<dbReference type="RefSeq" id="WP_038093534.1">
    <property type="nucleotide sequence ID" value="NZ_JMIR01000040.1"/>
</dbReference>
<organism evidence="1 2">
    <name type="scientific">Tumebacillus flagellatus</name>
    <dbReference type="NCBI Taxonomy" id="1157490"/>
    <lineage>
        <taxon>Bacteria</taxon>
        <taxon>Bacillati</taxon>
        <taxon>Bacillota</taxon>
        <taxon>Bacilli</taxon>
        <taxon>Bacillales</taxon>
        <taxon>Alicyclobacillaceae</taxon>
        <taxon>Tumebacillus</taxon>
    </lineage>
</organism>
<dbReference type="InterPro" id="IPR008928">
    <property type="entry name" value="6-hairpin_glycosidase_sf"/>
</dbReference>
<dbReference type="OrthoDB" id="1779554at2"/>
<keyword evidence="2" id="KW-1185">Reference proteome</keyword>
<dbReference type="AlphaFoldDB" id="A0A074LJN8"/>
<evidence type="ECO:0000313" key="1">
    <source>
        <dbReference type="EMBL" id="KEO81314.1"/>
    </source>
</evidence>